<comment type="caution">
    <text evidence="1">The sequence shown here is derived from an EMBL/GenBank/DDBJ whole genome shotgun (WGS) entry which is preliminary data.</text>
</comment>
<accession>A0AAD7G0H5</accession>
<protein>
    <submittedName>
        <fullName evidence="1">Uncharacterized protein</fullName>
    </submittedName>
</protein>
<proteinExistence type="predicted"/>
<keyword evidence="2" id="KW-1185">Reference proteome</keyword>
<organism evidence="1 2">
    <name type="scientific">Roridomyces roridus</name>
    <dbReference type="NCBI Taxonomy" id="1738132"/>
    <lineage>
        <taxon>Eukaryota</taxon>
        <taxon>Fungi</taxon>
        <taxon>Dikarya</taxon>
        <taxon>Basidiomycota</taxon>
        <taxon>Agaricomycotina</taxon>
        <taxon>Agaricomycetes</taxon>
        <taxon>Agaricomycetidae</taxon>
        <taxon>Agaricales</taxon>
        <taxon>Marasmiineae</taxon>
        <taxon>Mycenaceae</taxon>
        <taxon>Roridomyces</taxon>
    </lineage>
</organism>
<dbReference type="AlphaFoldDB" id="A0AAD7G0H5"/>
<evidence type="ECO:0000313" key="2">
    <source>
        <dbReference type="Proteomes" id="UP001221142"/>
    </source>
</evidence>
<sequence length="208" mass="23282">MNCTKTCHWALLTPSARKTVAYLGCEAATSAALDIKSSTYLAIIQVEVIHRADYYHPSRAYLVQPAPGSEETTPSFVPPSGFSVLGECTVDPCPIYIYDHDAYLDSPDDRPWSILPKEALGFLLTRKPQLEPAEAEDWDYLSAGQSRVARYHPGKGLLMAPREIHVNVSFDLWTFRELAPAAKFVEERLEIQRLRGYFSTYGVGRAIL</sequence>
<dbReference type="Proteomes" id="UP001221142">
    <property type="component" value="Unassembled WGS sequence"/>
</dbReference>
<evidence type="ECO:0000313" key="1">
    <source>
        <dbReference type="EMBL" id="KAJ7649620.1"/>
    </source>
</evidence>
<dbReference type="EMBL" id="JARKIF010000001">
    <property type="protein sequence ID" value="KAJ7649620.1"/>
    <property type="molecule type" value="Genomic_DNA"/>
</dbReference>
<name>A0AAD7G0H5_9AGAR</name>
<gene>
    <name evidence="1" type="ORF">FB45DRAFT_1049852</name>
</gene>
<reference evidence="1" key="1">
    <citation type="submission" date="2023-03" db="EMBL/GenBank/DDBJ databases">
        <title>Massive genome expansion in bonnet fungi (Mycena s.s.) driven by repeated elements and novel gene families across ecological guilds.</title>
        <authorList>
            <consortium name="Lawrence Berkeley National Laboratory"/>
            <person name="Harder C.B."/>
            <person name="Miyauchi S."/>
            <person name="Viragh M."/>
            <person name="Kuo A."/>
            <person name="Thoen E."/>
            <person name="Andreopoulos B."/>
            <person name="Lu D."/>
            <person name="Skrede I."/>
            <person name="Drula E."/>
            <person name="Henrissat B."/>
            <person name="Morin E."/>
            <person name="Kohler A."/>
            <person name="Barry K."/>
            <person name="LaButti K."/>
            <person name="Morin E."/>
            <person name="Salamov A."/>
            <person name="Lipzen A."/>
            <person name="Mereny Z."/>
            <person name="Hegedus B."/>
            <person name="Baldrian P."/>
            <person name="Stursova M."/>
            <person name="Weitz H."/>
            <person name="Taylor A."/>
            <person name="Grigoriev I.V."/>
            <person name="Nagy L.G."/>
            <person name="Martin F."/>
            <person name="Kauserud H."/>
        </authorList>
    </citation>
    <scope>NUCLEOTIDE SEQUENCE</scope>
    <source>
        <strain evidence="1">9284</strain>
    </source>
</reference>